<protein>
    <submittedName>
        <fullName evidence="2">Uncharacterized protein</fullName>
    </submittedName>
</protein>
<feature type="compositionally biased region" description="Basic and acidic residues" evidence="1">
    <location>
        <begin position="39"/>
        <end position="77"/>
    </location>
</feature>
<dbReference type="AlphaFoldDB" id="A0A8H4VYX1"/>
<dbReference type="Proteomes" id="UP000566819">
    <property type="component" value="Unassembled WGS sequence"/>
</dbReference>
<dbReference type="OrthoDB" id="10506267at2759"/>
<dbReference type="EMBL" id="JAAMPI010000942">
    <property type="protein sequence ID" value="KAF4627596.1"/>
    <property type="molecule type" value="Genomic_DNA"/>
</dbReference>
<accession>A0A8H4VYX1</accession>
<name>A0A8H4VYX1_9HELO</name>
<sequence>MTDSRWSASTGEAEEREASFAISGKPKDVAATISSGKSAQEEREAKRKVREEQEKAEKEREWKERQDREREKDKQKT</sequence>
<feature type="region of interest" description="Disordered" evidence="1">
    <location>
        <begin position="1"/>
        <end position="77"/>
    </location>
</feature>
<gene>
    <name evidence="2" type="ORF">G7Y89_g10558</name>
</gene>
<reference evidence="2 3" key="1">
    <citation type="submission" date="2020-03" db="EMBL/GenBank/DDBJ databases">
        <title>Draft Genome Sequence of Cudoniella acicularis.</title>
        <authorList>
            <person name="Buettner E."/>
            <person name="Kellner H."/>
        </authorList>
    </citation>
    <scope>NUCLEOTIDE SEQUENCE [LARGE SCALE GENOMIC DNA]</scope>
    <source>
        <strain evidence="2 3">DSM 108380</strain>
    </source>
</reference>
<comment type="caution">
    <text evidence="2">The sequence shown here is derived from an EMBL/GenBank/DDBJ whole genome shotgun (WGS) entry which is preliminary data.</text>
</comment>
<feature type="compositionally biased region" description="Polar residues" evidence="1">
    <location>
        <begin position="1"/>
        <end position="10"/>
    </location>
</feature>
<evidence type="ECO:0000313" key="3">
    <source>
        <dbReference type="Proteomes" id="UP000566819"/>
    </source>
</evidence>
<organism evidence="2 3">
    <name type="scientific">Cudoniella acicularis</name>
    <dbReference type="NCBI Taxonomy" id="354080"/>
    <lineage>
        <taxon>Eukaryota</taxon>
        <taxon>Fungi</taxon>
        <taxon>Dikarya</taxon>
        <taxon>Ascomycota</taxon>
        <taxon>Pezizomycotina</taxon>
        <taxon>Leotiomycetes</taxon>
        <taxon>Helotiales</taxon>
        <taxon>Tricladiaceae</taxon>
        <taxon>Cudoniella</taxon>
    </lineage>
</organism>
<proteinExistence type="predicted"/>
<evidence type="ECO:0000256" key="1">
    <source>
        <dbReference type="SAM" id="MobiDB-lite"/>
    </source>
</evidence>
<evidence type="ECO:0000313" key="2">
    <source>
        <dbReference type="EMBL" id="KAF4627596.1"/>
    </source>
</evidence>
<keyword evidence="3" id="KW-1185">Reference proteome</keyword>